<dbReference type="AlphaFoldDB" id="A0A8J3Z6X1"/>
<reference evidence="7" key="1">
    <citation type="submission" date="2021-01" db="EMBL/GenBank/DDBJ databases">
        <title>Whole genome shotgun sequence of Virgisporangium aurantiacum NBRC 16421.</title>
        <authorList>
            <person name="Komaki H."/>
            <person name="Tamura T."/>
        </authorList>
    </citation>
    <scope>NUCLEOTIDE SEQUENCE</scope>
    <source>
        <strain evidence="7">NBRC 16421</strain>
    </source>
</reference>
<dbReference type="NCBIfam" id="TIGR02937">
    <property type="entry name" value="sigma70-ECF"/>
    <property type="match status" value="1"/>
</dbReference>
<keyword evidence="3" id="KW-0731">Sigma factor</keyword>
<proteinExistence type="inferred from homology"/>
<feature type="domain" description="RNA polymerase sigma-70 region 2" evidence="6">
    <location>
        <begin position="27"/>
        <end position="94"/>
    </location>
</feature>
<evidence type="ECO:0000256" key="1">
    <source>
        <dbReference type="ARBA" id="ARBA00010641"/>
    </source>
</evidence>
<dbReference type="EMBL" id="BOPG01000031">
    <property type="protein sequence ID" value="GIJ57468.1"/>
    <property type="molecule type" value="Genomic_DNA"/>
</dbReference>
<dbReference type="InterPro" id="IPR036388">
    <property type="entry name" value="WH-like_DNA-bd_sf"/>
</dbReference>
<dbReference type="Gene3D" id="1.10.1740.10">
    <property type="match status" value="1"/>
</dbReference>
<dbReference type="InterPro" id="IPR007627">
    <property type="entry name" value="RNA_pol_sigma70_r2"/>
</dbReference>
<evidence type="ECO:0000256" key="3">
    <source>
        <dbReference type="ARBA" id="ARBA00023082"/>
    </source>
</evidence>
<gene>
    <name evidence="7" type="primary">rpoE_23</name>
    <name evidence="7" type="ORF">Vau01_049840</name>
</gene>
<keyword evidence="2" id="KW-0805">Transcription regulation</keyword>
<name>A0A8J3Z6X1_9ACTN</name>
<dbReference type="InterPro" id="IPR013324">
    <property type="entry name" value="RNA_pol_sigma_r3/r4-like"/>
</dbReference>
<dbReference type="Proteomes" id="UP000612585">
    <property type="component" value="Unassembled WGS sequence"/>
</dbReference>
<sequence length="208" mass="23245">MERVRDYDLTMLIKASINGADDAWDELVRRHARLVAVVIRQYRLRPADAQDVSQIVWLRLIESLEHIREPAALPGWLVTTTRRECQRYAQRGSRTVVVDPATLTSMTAPDAPDAGDALLATERHQVLRDGLAELSPEQQRLIALLSSDPPATYADISRILNIPIGSVGPTRRRVLEKLRQTAAVQSYLRSPTEVKAGGARHVTAELER</sequence>
<accession>A0A8J3Z6X1</accession>
<evidence type="ECO:0000256" key="5">
    <source>
        <dbReference type="ARBA" id="ARBA00023163"/>
    </source>
</evidence>
<evidence type="ECO:0000256" key="4">
    <source>
        <dbReference type="ARBA" id="ARBA00023125"/>
    </source>
</evidence>
<dbReference type="PANTHER" id="PTHR43133:SF8">
    <property type="entry name" value="RNA POLYMERASE SIGMA FACTOR HI_1459-RELATED"/>
    <property type="match status" value="1"/>
</dbReference>
<dbReference type="PANTHER" id="PTHR43133">
    <property type="entry name" value="RNA POLYMERASE ECF-TYPE SIGMA FACTO"/>
    <property type="match status" value="1"/>
</dbReference>
<dbReference type="GO" id="GO:0003677">
    <property type="term" value="F:DNA binding"/>
    <property type="evidence" value="ECO:0007669"/>
    <property type="project" value="UniProtKB-KW"/>
</dbReference>
<dbReference type="GO" id="GO:0006352">
    <property type="term" value="P:DNA-templated transcription initiation"/>
    <property type="evidence" value="ECO:0007669"/>
    <property type="project" value="InterPro"/>
</dbReference>
<comment type="similarity">
    <text evidence="1">Belongs to the sigma-70 factor family. ECF subfamily.</text>
</comment>
<dbReference type="GO" id="GO:0016987">
    <property type="term" value="F:sigma factor activity"/>
    <property type="evidence" value="ECO:0007669"/>
    <property type="project" value="UniProtKB-KW"/>
</dbReference>
<evidence type="ECO:0000256" key="2">
    <source>
        <dbReference type="ARBA" id="ARBA00023015"/>
    </source>
</evidence>
<keyword evidence="5" id="KW-0804">Transcription</keyword>
<protein>
    <submittedName>
        <fullName evidence="7">RNA polymerase sigma factor</fullName>
    </submittedName>
</protein>
<comment type="caution">
    <text evidence="7">The sequence shown here is derived from an EMBL/GenBank/DDBJ whole genome shotgun (WGS) entry which is preliminary data.</text>
</comment>
<evidence type="ECO:0000313" key="7">
    <source>
        <dbReference type="EMBL" id="GIJ57468.1"/>
    </source>
</evidence>
<dbReference type="Pfam" id="PF04542">
    <property type="entry name" value="Sigma70_r2"/>
    <property type="match status" value="1"/>
</dbReference>
<dbReference type="Gene3D" id="1.10.10.10">
    <property type="entry name" value="Winged helix-like DNA-binding domain superfamily/Winged helix DNA-binding domain"/>
    <property type="match status" value="1"/>
</dbReference>
<organism evidence="7 8">
    <name type="scientific">Virgisporangium aurantiacum</name>
    <dbReference type="NCBI Taxonomy" id="175570"/>
    <lineage>
        <taxon>Bacteria</taxon>
        <taxon>Bacillati</taxon>
        <taxon>Actinomycetota</taxon>
        <taxon>Actinomycetes</taxon>
        <taxon>Micromonosporales</taxon>
        <taxon>Micromonosporaceae</taxon>
        <taxon>Virgisporangium</taxon>
    </lineage>
</organism>
<dbReference type="InterPro" id="IPR014284">
    <property type="entry name" value="RNA_pol_sigma-70_dom"/>
</dbReference>
<dbReference type="InterPro" id="IPR013325">
    <property type="entry name" value="RNA_pol_sigma_r2"/>
</dbReference>
<evidence type="ECO:0000259" key="6">
    <source>
        <dbReference type="Pfam" id="PF04542"/>
    </source>
</evidence>
<dbReference type="SUPFAM" id="SSF88946">
    <property type="entry name" value="Sigma2 domain of RNA polymerase sigma factors"/>
    <property type="match status" value="1"/>
</dbReference>
<dbReference type="InterPro" id="IPR039425">
    <property type="entry name" value="RNA_pol_sigma-70-like"/>
</dbReference>
<keyword evidence="8" id="KW-1185">Reference proteome</keyword>
<dbReference type="SUPFAM" id="SSF88659">
    <property type="entry name" value="Sigma3 and sigma4 domains of RNA polymerase sigma factors"/>
    <property type="match status" value="1"/>
</dbReference>
<dbReference type="RefSeq" id="WP_203996821.1">
    <property type="nucleotide sequence ID" value="NZ_BOPG01000031.1"/>
</dbReference>
<evidence type="ECO:0000313" key="8">
    <source>
        <dbReference type="Proteomes" id="UP000612585"/>
    </source>
</evidence>
<keyword evidence="4" id="KW-0238">DNA-binding</keyword>